<comment type="caution">
    <text evidence="1">The sequence shown here is derived from an EMBL/GenBank/DDBJ whole genome shotgun (WGS) entry which is preliminary data.</text>
</comment>
<dbReference type="EMBL" id="BARS01008816">
    <property type="protein sequence ID" value="GAF67402.1"/>
    <property type="molecule type" value="Genomic_DNA"/>
</dbReference>
<reference evidence="1" key="1">
    <citation type="journal article" date="2014" name="Front. Microbiol.">
        <title>High frequency of phylogenetically diverse reductive dehalogenase-homologous genes in deep subseafloor sedimentary metagenomes.</title>
        <authorList>
            <person name="Kawai M."/>
            <person name="Futagami T."/>
            <person name="Toyoda A."/>
            <person name="Takaki Y."/>
            <person name="Nishi S."/>
            <person name="Hori S."/>
            <person name="Arai W."/>
            <person name="Tsubouchi T."/>
            <person name="Morono Y."/>
            <person name="Uchiyama I."/>
            <person name="Ito T."/>
            <person name="Fujiyama A."/>
            <person name="Inagaki F."/>
            <person name="Takami H."/>
        </authorList>
    </citation>
    <scope>NUCLEOTIDE SEQUENCE</scope>
    <source>
        <strain evidence="1">Expedition CK06-06</strain>
    </source>
</reference>
<organism evidence="1">
    <name type="scientific">marine sediment metagenome</name>
    <dbReference type="NCBI Taxonomy" id="412755"/>
    <lineage>
        <taxon>unclassified sequences</taxon>
        <taxon>metagenomes</taxon>
        <taxon>ecological metagenomes</taxon>
    </lineage>
</organism>
<proteinExistence type="predicted"/>
<protein>
    <submittedName>
        <fullName evidence="1">Uncharacterized protein</fullName>
    </submittedName>
</protein>
<evidence type="ECO:0000313" key="1">
    <source>
        <dbReference type="EMBL" id="GAF67402.1"/>
    </source>
</evidence>
<dbReference type="AlphaFoldDB" id="X0RUG4"/>
<accession>X0RUG4</accession>
<gene>
    <name evidence="1" type="ORF">S01H1_16727</name>
</gene>
<sequence>MSSSVDLSEVICMWDKLKDNDSIDYDAFEKAVGEIVYISDDVTFPDTFGVQATH</sequence>
<name>X0RUG4_9ZZZZ</name>